<keyword evidence="1" id="KW-0812">Transmembrane</keyword>
<evidence type="ECO:0000313" key="2">
    <source>
        <dbReference type="EMBL" id="QGU03964.1"/>
    </source>
</evidence>
<dbReference type="KEGG" id="ccoe:CETAM_03430"/>
<keyword evidence="1" id="KW-0472">Membrane</keyword>
<protein>
    <submittedName>
        <fullName evidence="2">Uncharacterized protein</fullName>
    </submittedName>
</protein>
<gene>
    <name evidence="2" type="ORF">CETAM_03430</name>
</gene>
<evidence type="ECO:0000256" key="1">
    <source>
        <dbReference type="SAM" id="Phobius"/>
    </source>
</evidence>
<organism evidence="2 3">
    <name type="scientific">Corynebacterium comes</name>
    <dbReference type="NCBI Taxonomy" id="2675218"/>
    <lineage>
        <taxon>Bacteria</taxon>
        <taxon>Bacillati</taxon>
        <taxon>Actinomycetota</taxon>
        <taxon>Actinomycetes</taxon>
        <taxon>Mycobacteriales</taxon>
        <taxon>Corynebacteriaceae</taxon>
        <taxon>Corynebacterium</taxon>
    </lineage>
</organism>
<sequence>MTWTLALAVTPSGIGAAKTGTSSVPETTGYFPELDRAVGFSAGGESTPTPEKTVLVVEVGIPSQQLKWFLGELIIAGIPTGTIQVRSDVEVLTTAFGGPVLLVDADRETMVPPSGTGGEPLHAGRAGEIVEDTGTKVLLVGHEDVRGRTLTAFRDLDPVVLDRSDVARLALENPTTGSLLSLDPAKDPVAVASRATNRSVTGYMTILVVALAVVLALSFLF</sequence>
<dbReference type="RefSeq" id="WP_156227086.1">
    <property type="nucleotide sequence ID" value="NZ_CP046453.1"/>
</dbReference>
<dbReference type="EMBL" id="CP046453">
    <property type="protein sequence ID" value="QGU03964.1"/>
    <property type="molecule type" value="Genomic_DNA"/>
</dbReference>
<name>A0A6B8VRJ3_9CORY</name>
<proteinExistence type="predicted"/>
<keyword evidence="3" id="KW-1185">Reference proteome</keyword>
<dbReference type="AlphaFoldDB" id="A0A6B8VRJ3"/>
<keyword evidence="1" id="KW-1133">Transmembrane helix</keyword>
<evidence type="ECO:0000313" key="3">
    <source>
        <dbReference type="Proteomes" id="UP000425178"/>
    </source>
</evidence>
<dbReference type="Proteomes" id="UP000425178">
    <property type="component" value="Chromosome"/>
</dbReference>
<feature type="transmembrane region" description="Helical" evidence="1">
    <location>
        <begin position="200"/>
        <end position="220"/>
    </location>
</feature>
<accession>A0A6B8VRJ3</accession>
<reference evidence="2 3" key="1">
    <citation type="journal article" date="2021" name="Int. J. Syst. Evol. Microbiol.">
        <title>Classification of three corynebacterial strains isolated from a small paddock in North Rhine-Westphalia: proposal of &lt;i&gt;Corynebacterium kalinowskii&lt;/i&gt; sp. nov., &lt;i&gt;Corynebacterium comes&lt;/i&gt; sp. nov. and &lt;i&gt;Corynebacterium occultum&lt;/i&gt; sp. nov.</title>
        <authorList>
            <person name="Schaffert L."/>
            <person name="Ruwe M."/>
            <person name="Milse J."/>
            <person name="Hanuschka K."/>
            <person name="Ortseifen V."/>
            <person name="Droste J."/>
            <person name="Brandt D."/>
            <person name="Schl L."/>
            <person name="Kutter Y."/>
            <person name="Vinke S."/>
            <person name="Vieh P."/>
            <person name="Jacob L."/>
            <person name="L N.C."/>
            <person name="Schulte-Berndt E."/>
            <person name="Hain C."/>
            <person name="Linder M."/>
            <person name="Schmidt P."/>
            <person name="Wollenschl L."/>
            <person name="Luttermann T."/>
            <person name="Thieme E."/>
            <person name="Hassa J."/>
            <person name="Haak M."/>
            <person name="Wittchen M."/>
            <person name="Mentz A."/>
            <person name="Persicke M."/>
            <person name="Busche T."/>
            <person name="R C."/>
        </authorList>
    </citation>
    <scope>NUCLEOTIDE SEQUENCE [LARGE SCALE GENOMIC DNA]</scope>
    <source>
        <strain evidence="2 3">2019</strain>
    </source>
</reference>